<dbReference type="NCBIfam" id="TIGR00801">
    <property type="entry name" value="ncs2"/>
    <property type="match status" value="1"/>
</dbReference>
<evidence type="ECO:0000256" key="5">
    <source>
        <dbReference type="ARBA" id="ARBA00022989"/>
    </source>
</evidence>
<feature type="transmembrane region" description="Helical" evidence="7">
    <location>
        <begin position="315"/>
        <end position="334"/>
    </location>
</feature>
<evidence type="ECO:0000256" key="7">
    <source>
        <dbReference type="SAM" id="Phobius"/>
    </source>
</evidence>
<organism evidence="8 9">
    <name type="scientific">Turicimonas muris</name>
    <dbReference type="NCBI Taxonomy" id="1796652"/>
    <lineage>
        <taxon>Bacteria</taxon>
        <taxon>Pseudomonadati</taxon>
        <taxon>Pseudomonadota</taxon>
        <taxon>Betaproteobacteria</taxon>
        <taxon>Burkholderiales</taxon>
        <taxon>Sutterellaceae</taxon>
        <taxon>Turicimonas</taxon>
    </lineage>
</organism>
<feature type="transmembrane region" description="Helical" evidence="7">
    <location>
        <begin position="277"/>
        <end position="295"/>
    </location>
</feature>
<evidence type="ECO:0000256" key="6">
    <source>
        <dbReference type="ARBA" id="ARBA00023136"/>
    </source>
</evidence>
<dbReference type="Pfam" id="PF00860">
    <property type="entry name" value="Xan_ur_permease"/>
    <property type="match status" value="1"/>
</dbReference>
<comment type="subcellular location">
    <subcellularLocation>
        <location evidence="1">Membrane</location>
        <topology evidence="1">Multi-pass membrane protein</topology>
    </subcellularLocation>
</comment>
<dbReference type="GeneID" id="78362140"/>
<keyword evidence="9" id="KW-1185">Reference proteome</keyword>
<dbReference type="PANTHER" id="PTHR42810">
    <property type="entry name" value="PURINE PERMEASE C1399.01C-RELATED"/>
    <property type="match status" value="1"/>
</dbReference>
<dbReference type="Proteomes" id="UP000214610">
    <property type="component" value="Unassembled WGS sequence"/>
</dbReference>
<feature type="transmembrane region" description="Helical" evidence="7">
    <location>
        <begin position="404"/>
        <end position="423"/>
    </location>
</feature>
<dbReference type="RefSeq" id="WP_066594193.1">
    <property type="nucleotide sequence ID" value="NZ_CAJTBZ010000030.1"/>
</dbReference>
<name>A0A227KAF0_9BURK</name>
<dbReference type="GO" id="GO:0005886">
    <property type="term" value="C:plasma membrane"/>
    <property type="evidence" value="ECO:0007669"/>
    <property type="project" value="TreeGrafter"/>
</dbReference>
<dbReference type="AlphaFoldDB" id="A0A227KAF0"/>
<dbReference type="InterPro" id="IPR006043">
    <property type="entry name" value="NCS2"/>
</dbReference>
<gene>
    <name evidence="8" type="ORF">ADH67_12595</name>
</gene>
<dbReference type="NCBIfam" id="NF037981">
    <property type="entry name" value="NCS2_1"/>
    <property type="match status" value="1"/>
</dbReference>
<feature type="transmembrane region" description="Helical" evidence="7">
    <location>
        <begin position="193"/>
        <end position="215"/>
    </location>
</feature>
<feature type="transmembrane region" description="Helical" evidence="7">
    <location>
        <begin position="235"/>
        <end position="257"/>
    </location>
</feature>
<evidence type="ECO:0000256" key="3">
    <source>
        <dbReference type="ARBA" id="ARBA00022448"/>
    </source>
</evidence>
<dbReference type="PANTHER" id="PTHR42810:SF2">
    <property type="entry name" value="PURINE PERMEASE C1399.01C-RELATED"/>
    <property type="match status" value="1"/>
</dbReference>
<dbReference type="EMBL" id="NHMP01000014">
    <property type="protein sequence ID" value="OXE44301.1"/>
    <property type="molecule type" value="Genomic_DNA"/>
</dbReference>
<keyword evidence="4 7" id="KW-0812">Transmembrane</keyword>
<feature type="transmembrane region" description="Helical" evidence="7">
    <location>
        <begin position="346"/>
        <end position="369"/>
    </location>
</feature>
<protein>
    <submittedName>
        <fullName evidence="8">Pyrimidine utilization transport protein G</fullName>
    </submittedName>
</protein>
<accession>A0A227KAF0</accession>
<feature type="transmembrane region" description="Helical" evidence="7">
    <location>
        <begin position="169"/>
        <end position="186"/>
    </location>
</feature>
<feature type="transmembrane region" description="Helical" evidence="7">
    <location>
        <begin position="105"/>
        <end position="125"/>
    </location>
</feature>
<evidence type="ECO:0000256" key="1">
    <source>
        <dbReference type="ARBA" id="ARBA00004141"/>
    </source>
</evidence>
<feature type="transmembrane region" description="Helical" evidence="7">
    <location>
        <begin position="137"/>
        <end position="157"/>
    </location>
</feature>
<feature type="transmembrane region" description="Helical" evidence="7">
    <location>
        <begin position="56"/>
        <end position="72"/>
    </location>
</feature>
<evidence type="ECO:0000313" key="9">
    <source>
        <dbReference type="Proteomes" id="UP000214610"/>
    </source>
</evidence>
<keyword evidence="6 7" id="KW-0472">Membrane</keyword>
<dbReference type="InterPro" id="IPR006042">
    <property type="entry name" value="Xan_ur_permease"/>
</dbReference>
<evidence type="ECO:0000313" key="8">
    <source>
        <dbReference type="EMBL" id="OXE44301.1"/>
    </source>
</evidence>
<proteinExistence type="inferred from homology"/>
<keyword evidence="5 7" id="KW-1133">Transmembrane helix</keyword>
<keyword evidence="3" id="KW-0813">Transport</keyword>
<reference evidence="9" key="1">
    <citation type="submission" date="2017-05" db="EMBL/GenBank/DDBJ databases">
        <title>Improved OligoMM genomes.</title>
        <authorList>
            <person name="Garzetti D."/>
        </authorList>
    </citation>
    <scope>NUCLEOTIDE SEQUENCE [LARGE SCALE GENOMIC DNA]</scope>
    <source>
        <strain evidence="9">YL45</strain>
    </source>
</reference>
<evidence type="ECO:0000256" key="2">
    <source>
        <dbReference type="ARBA" id="ARBA00008821"/>
    </source>
</evidence>
<comment type="caution">
    <text evidence="8">The sequence shown here is derived from an EMBL/GenBank/DDBJ whole genome shotgun (WGS) entry which is preliminary data.</text>
</comment>
<dbReference type="GO" id="GO:0042907">
    <property type="term" value="F:xanthine transmembrane transporter activity"/>
    <property type="evidence" value="ECO:0007669"/>
    <property type="project" value="TreeGrafter"/>
</dbReference>
<feature type="transmembrane region" description="Helical" evidence="7">
    <location>
        <begin position="79"/>
        <end position="99"/>
    </location>
</feature>
<sequence>MLKNYFPAWKLKQEGVIAPDERLPLSQTIAMGLQHVVIMFGSTVLAPLLMGLNPNIAVLMSGIGTLVFFFIVGGQVPSYLGSSFAFIGVVIAATGYSGSGPNPNIGIAMSGVVACGVVYALIGLIVMKTGVKWIERLMPPVVTGAVVMVIGLNLAPVAVKGMGTTSFEHWYATAALLIIGFAAVYLRGFLQKLLMIVGILISYVVYWMLTNVLGFGKPIDFSAIQNAAWLGVPEFTAPVFDIDAIVLIVPVVVILVAENLGHIKAVNVMTHRNLDPYIGRAFFGDGIATILAGFAGGPGVTTYGENIGVMAATRVYSTLIFPVAACFAILLGFSPKFGAVIQSIPGPLLGAVSVVVFGFIAAAGARIWVESKVDLSTTRNLIVVAITLIVGTGDFSLTIVGFNLGGIGTATLAAIGLNLLFALKENY</sequence>
<comment type="similarity">
    <text evidence="2">Belongs to the nucleobase:cation symporter-2 (NCS2) (TC 2.A.40) family.</text>
</comment>
<evidence type="ECO:0000256" key="4">
    <source>
        <dbReference type="ARBA" id="ARBA00022692"/>
    </source>
</evidence>